<dbReference type="GO" id="GO:0005829">
    <property type="term" value="C:cytosol"/>
    <property type="evidence" value="ECO:0007669"/>
    <property type="project" value="TreeGrafter"/>
</dbReference>
<dbReference type="GO" id="GO:0008972">
    <property type="term" value="F:phosphomethylpyrimidine kinase activity"/>
    <property type="evidence" value="ECO:0007669"/>
    <property type="project" value="UniProtKB-EC"/>
</dbReference>
<comment type="pathway">
    <text evidence="13">Cofactor biosynthesis; thiamine diphosphate biosynthesis; 4-amino-2-methyl-5-diphosphomethylpyrimidine from 5-amino-1-(5-phospho-D-ribosyl)imidazole: step 2/3.</text>
</comment>
<evidence type="ECO:0000256" key="11">
    <source>
        <dbReference type="ARBA" id="ARBA00022840"/>
    </source>
</evidence>
<dbReference type="PANTHER" id="PTHR20858">
    <property type="entry name" value="PHOSPHOMETHYLPYRIMIDINE KINASE"/>
    <property type="match status" value="1"/>
</dbReference>
<comment type="catalytic activity">
    <reaction evidence="1">
        <text>4-amino-5-hydroxymethyl-2-methylpyrimidine + ATP = 4-amino-2-methyl-5-(phosphooxymethyl)pyrimidine + ADP + H(+)</text>
        <dbReference type="Rhea" id="RHEA:23096"/>
        <dbReference type="ChEBI" id="CHEBI:15378"/>
        <dbReference type="ChEBI" id="CHEBI:16892"/>
        <dbReference type="ChEBI" id="CHEBI:30616"/>
        <dbReference type="ChEBI" id="CHEBI:58354"/>
        <dbReference type="ChEBI" id="CHEBI:456216"/>
        <dbReference type="EC" id="2.7.1.49"/>
    </reaction>
</comment>
<organism evidence="17 18">
    <name type="scientific">Salipaludibacillus keqinensis</name>
    <dbReference type="NCBI Taxonomy" id="2045207"/>
    <lineage>
        <taxon>Bacteria</taxon>
        <taxon>Bacillati</taxon>
        <taxon>Bacillota</taxon>
        <taxon>Bacilli</taxon>
        <taxon>Bacillales</taxon>
        <taxon>Bacillaceae</taxon>
    </lineage>
</organism>
<dbReference type="OrthoDB" id="9810880at2"/>
<evidence type="ECO:0000256" key="6">
    <source>
        <dbReference type="ARBA" id="ARBA00012963"/>
    </source>
</evidence>
<dbReference type="InterPro" id="IPR004399">
    <property type="entry name" value="HMP/HMP-P_kinase_dom"/>
</dbReference>
<evidence type="ECO:0000256" key="13">
    <source>
        <dbReference type="ARBA" id="ARBA00037917"/>
    </source>
</evidence>
<dbReference type="GO" id="GO:0005524">
    <property type="term" value="F:ATP binding"/>
    <property type="evidence" value="ECO:0007669"/>
    <property type="project" value="UniProtKB-KW"/>
</dbReference>
<dbReference type="GO" id="GO:0009228">
    <property type="term" value="P:thiamine biosynthetic process"/>
    <property type="evidence" value="ECO:0007669"/>
    <property type="project" value="UniProtKB-KW"/>
</dbReference>
<sequence length="276" mass="29771">MLPKALTIAGSDSGGGAGIQADLKTFQELNVFGMSAITAITAQNTIGVQGVFPVDLKGVEQQITSVMDDIGTDAVKTGMLLNRDIIEIVSEKADHYRWPYLVVDPVMISTSGSKLLHEEAMDALIHKLIPKATIITPNIPEAKVITGMNLSTFEDRKSAVKELHKLGPQAVLLKGGHEENSDHIVDILFDGETFYYFTVPKINTIHTHGTGCTYAAAITANLAKGLPLTKAIHEAKSFIHLAIVHGFSLGEGPGPTNHSAHRFYSDSFLELKVDTE</sequence>
<evidence type="ECO:0000256" key="8">
    <source>
        <dbReference type="ARBA" id="ARBA00022679"/>
    </source>
</evidence>
<evidence type="ECO:0000256" key="3">
    <source>
        <dbReference type="ARBA" id="ARBA00004769"/>
    </source>
</evidence>
<dbReference type="Proteomes" id="UP000248214">
    <property type="component" value="Unassembled WGS sequence"/>
</dbReference>
<dbReference type="RefSeq" id="WP_110610868.1">
    <property type="nucleotide sequence ID" value="NZ_PDOD01000004.1"/>
</dbReference>
<protein>
    <recommendedName>
        <fullName evidence="7">Hydroxymethylpyrimidine/phosphomethylpyrimidine kinase</fullName>
        <ecNumber evidence="5">2.7.1.49</ecNumber>
        <ecNumber evidence="6">2.7.4.7</ecNumber>
    </recommendedName>
    <alternativeName>
        <fullName evidence="14">Hydroxymethylpyrimidine kinase</fullName>
    </alternativeName>
    <alternativeName>
        <fullName evidence="15">Hydroxymethylpyrimidine phosphate kinase</fullName>
    </alternativeName>
</protein>
<dbReference type="EC" id="2.7.1.49" evidence="5"/>
<evidence type="ECO:0000256" key="9">
    <source>
        <dbReference type="ARBA" id="ARBA00022741"/>
    </source>
</evidence>
<keyword evidence="18" id="KW-1185">Reference proteome</keyword>
<dbReference type="PANTHER" id="PTHR20858:SF17">
    <property type="entry name" value="HYDROXYMETHYLPYRIMIDINE_PHOSPHOMETHYLPYRIMIDINE KINASE THI20-RELATED"/>
    <property type="match status" value="1"/>
</dbReference>
<evidence type="ECO:0000259" key="16">
    <source>
        <dbReference type="Pfam" id="PF08543"/>
    </source>
</evidence>
<proteinExistence type="inferred from homology"/>
<evidence type="ECO:0000256" key="5">
    <source>
        <dbReference type="ARBA" id="ARBA00012135"/>
    </source>
</evidence>
<gene>
    <name evidence="17" type="primary">thiD</name>
    <name evidence="17" type="ORF">CR194_15950</name>
</gene>
<evidence type="ECO:0000256" key="12">
    <source>
        <dbReference type="ARBA" id="ARBA00022977"/>
    </source>
</evidence>
<dbReference type="Pfam" id="PF08543">
    <property type="entry name" value="Phos_pyr_kin"/>
    <property type="match status" value="1"/>
</dbReference>
<dbReference type="NCBIfam" id="TIGR00097">
    <property type="entry name" value="HMP-P_kinase"/>
    <property type="match status" value="1"/>
</dbReference>
<comment type="pathway">
    <text evidence="3">Cofactor biosynthesis; thiamine diphosphate biosynthesis; 4-amino-2-methyl-5-diphosphomethylpyrimidine from 5-amino-1-(5-phospho-D-ribosyl)imidazole: step 3/3.</text>
</comment>
<keyword evidence="9" id="KW-0547">Nucleotide-binding</keyword>
<dbReference type="FunFam" id="3.40.1190.20:FF:000003">
    <property type="entry name" value="Phosphomethylpyrimidine kinase ThiD"/>
    <property type="match status" value="1"/>
</dbReference>
<dbReference type="CDD" id="cd01169">
    <property type="entry name" value="HMPP_kinase"/>
    <property type="match status" value="1"/>
</dbReference>
<evidence type="ECO:0000256" key="10">
    <source>
        <dbReference type="ARBA" id="ARBA00022777"/>
    </source>
</evidence>
<keyword evidence="8" id="KW-0808">Transferase</keyword>
<keyword evidence="10 17" id="KW-0418">Kinase</keyword>
<name>A0A323TSD5_9BACI</name>
<keyword evidence="11" id="KW-0067">ATP-binding</keyword>
<dbReference type="Gene3D" id="3.40.1190.20">
    <property type="match status" value="1"/>
</dbReference>
<dbReference type="EC" id="2.7.4.7" evidence="6"/>
<evidence type="ECO:0000256" key="1">
    <source>
        <dbReference type="ARBA" id="ARBA00000151"/>
    </source>
</evidence>
<accession>A0A323TSD5</accession>
<evidence type="ECO:0000313" key="17">
    <source>
        <dbReference type="EMBL" id="PYZ92325.1"/>
    </source>
</evidence>
<evidence type="ECO:0000313" key="18">
    <source>
        <dbReference type="Proteomes" id="UP000248214"/>
    </source>
</evidence>
<evidence type="ECO:0000256" key="2">
    <source>
        <dbReference type="ARBA" id="ARBA00000565"/>
    </source>
</evidence>
<evidence type="ECO:0000256" key="14">
    <source>
        <dbReference type="ARBA" id="ARBA00042102"/>
    </source>
</evidence>
<feature type="domain" description="Pyridoxamine kinase/Phosphomethylpyrimidine kinase" evidence="16">
    <location>
        <begin position="12"/>
        <end position="257"/>
    </location>
</feature>
<evidence type="ECO:0000256" key="15">
    <source>
        <dbReference type="ARBA" id="ARBA00043176"/>
    </source>
</evidence>
<comment type="caution">
    <text evidence="17">The sequence shown here is derived from an EMBL/GenBank/DDBJ whole genome shotgun (WGS) entry which is preliminary data.</text>
</comment>
<dbReference type="InterPro" id="IPR029056">
    <property type="entry name" value="Ribokinase-like"/>
</dbReference>
<comment type="catalytic activity">
    <reaction evidence="2">
        <text>4-amino-2-methyl-5-(phosphooxymethyl)pyrimidine + ATP = 4-amino-2-methyl-5-(diphosphooxymethyl)pyrimidine + ADP</text>
        <dbReference type="Rhea" id="RHEA:19893"/>
        <dbReference type="ChEBI" id="CHEBI:30616"/>
        <dbReference type="ChEBI" id="CHEBI:57841"/>
        <dbReference type="ChEBI" id="CHEBI:58354"/>
        <dbReference type="ChEBI" id="CHEBI:456216"/>
        <dbReference type="EC" id="2.7.4.7"/>
    </reaction>
</comment>
<dbReference type="GO" id="GO:0008902">
    <property type="term" value="F:hydroxymethylpyrimidine kinase activity"/>
    <property type="evidence" value="ECO:0007669"/>
    <property type="project" value="UniProtKB-EC"/>
</dbReference>
<comment type="similarity">
    <text evidence="4">Belongs to the ThiD family.</text>
</comment>
<reference evidence="17 18" key="1">
    <citation type="submission" date="2017-10" db="EMBL/GenBank/DDBJ databases">
        <title>Bacillus sp. nov., a halophilic bacterium isolated from a Keqin Lake.</title>
        <authorList>
            <person name="Wang H."/>
        </authorList>
    </citation>
    <scope>NUCLEOTIDE SEQUENCE [LARGE SCALE GENOMIC DNA]</scope>
    <source>
        <strain evidence="17 18">KQ-12</strain>
    </source>
</reference>
<evidence type="ECO:0000256" key="7">
    <source>
        <dbReference type="ARBA" id="ARBA00019161"/>
    </source>
</evidence>
<evidence type="ECO:0000256" key="4">
    <source>
        <dbReference type="ARBA" id="ARBA00009879"/>
    </source>
</evidence>
<keyword evidence="12" id="KW-0784">Thiamine biosynthesis</keyword>
<dbReference type="AlphaFoldDB" id="A0A323TSD5"/>
<dbReference type="InterPro" id="IPR013749">
    <property type="entry name" value="PM/HMP-P_kinase-1"/>
</dbReference>
<dbReference type="SUPFAM" id="SSF53613">
    <property type="entry name" value="Ribokinase-like"/>
    <property type="match status" value="1"/>
</dbReference>
<dbReference type="EMBL" id="PDOD01000004">
    <property type="protein sequence ID" value="PYZ92325.1"/>
    <property type="molecule type" value="Genomic_DNA"/>
</dbReference>